<geneLocation type="plasmid" evidence="10 11">
    <name>pC</name>
</geneLocation>
<dbReference type="PROSITE" id="PS50928">
    <property type="entry name" value="ABC_TM1"/>
    <property type="match status" value="2"/>
</dbReference>
<name>A0A9Q9DEM0_ENSAD</name>
<feature type="transmembrane region" description="Helical" evidence="8">
    <location>
        <begin position="535"/>
        <end position="558"/>
    </location>
</feature>
<dbReference type="EMBL" id="CP098810">
    <property type="protein sequence ID" value="USJ28525.1"/>
    <property type="molecule type" value="Genomic_DNA"/>
</dbReference>
<gene>
    <name evidence="10" type="ORF">NE863_35270</name>
</gene>
<accession>A0A9Q9DEM0</accession>
<organism evidence="10 11">
    <name type="scientific">Ensifer adhaerens</name>
    <name type="common">Sinorhizobium morelense</name>
    <dbReference type="NCBI Taxonomy" id="106592"/>
    <lineage>
        <taxon>Bacteria</taxon>
        <taxon>Pseudomonadati</taxon>
        <taxon>Pseudomonadota</taxon>
        <taxon>Alphaproteobacteria</taxon>
        <taxon>Hyphomicrobiales</taxon>
        <taxon>Rhizobiaceae</taxon>
        <taxon>Sinorhizobium/Ensifer group</taxon>
        <taxon>Ensifer</taxon>
    </lineage>
</organism>
<dbReference type="PANTHER" id="PTHR43357">
    <property type="entry name" value="INNER MEMBRANE ABC TRANSPORTER PERMEASE PROTEIN YDCV"/>
    <property type="match status" value="1"/>
</dbReference>
<keyword evidence="5 8" id="KW-0812">Transmembrane</keyword>
<feature type="transmembrane region" description="Helical" evidence="8">
    <location>
        <begin position="110"/>
        <end position="132"/>
    </location>
</feature>
<dbReference type="GO" id="GO:0005886">
    <property type="term" value="C:plasma membrane"/>
    <property type="evidence" value="ECO:0007669"/>
    <property type="project" value="UniProtKB-SubCell"/>
</dbReference>
<feature type="transmembrane region" description="Helical" evidence="8">
    <location>
        <begin position="202"/>
        <end position="224"/>
    </location>
</feature>
<feature type="transmembrane region" description="Helical" evidence="8">
    <location>
        <begin position="404"/>
        <end position="427"/>
    </location>
</feature>
<evidence type="ECO:0000256" key="8">
    <source>
        <dbReference type="RuleBase" id="RU363032"/>
    </source>
</evidence>
<keyword evidence="10" id="KW-0614">Plasmid</keyword>
<feature type="domain" description="ABC transmembrane type-1" evidence="9">
    <location>
        <begin position="72"/>
        <end position="280"/>
    </location>
</feature>
<feature type="transmembrane region" description="Helical" evidence="8">
    <location>
        <begin position="152"/>
        <end position="181"/>
    </location>
</feature>
<feature type="transmembrane region" description="Helical" evidence="8">
    <location>
        <begin position="78"/>
        <end position="98"/>
    </location>
</feature>
<feature type="transmembrane region" description="Helical" evidence="8">
    <location>
        <begin position="261"/>
        <end position="279"/>
    </location>
</feature>
<evidence type="ECO:0000256" key="2">
    <source>
        <dbReference type="ARBA" id="ARBA00022448"/>
    </source>
</evidence>
<evidence type="ECO:0000256" key="1">
    <source>
        <dbReference type="ARBA" id="ARBA00004429"/>
    </source>
</evidence>
<keyword evidence="7 8" id="KW-0472">Membrane</keyword>
<comment type="subcellular location">
    <subcellularLocation>
        <location evidence="1">Cell inner membrane</location>
        <topology evidence="1">Multi-pass membrane protein</topology>
    </subcellularLocation>
    <subcellularLocation>
        <location evidence="8">Cell membrane</location>
        <topology evidence="8">Multi-pass membrane protein</topology>
    </subcellularLocation>
</comment>
<dbReference type="Pfam" id="PF00528">
    <property type="entry name" value="BPD_transp_1"/>
    <property type="match status" value="2"/>
</dbReference>
<evidence type="ECO:0000256" key="6">
    <source>
        <dbReference type="ARBA" id="ARBA00022989"/>
    </source>
</evidence>
<dbReference type="PANTHER" id="PTHR43357:SF4">
    <property type="entry name" value="INNER MEMBRANE ABC TRANSPORTER PERMEASE PROTEIN YDCV"/>
    <property type="match status" value="1"/>
</dbReference>
<evidence type="ECO:0000256" key="4">
    <source>
        <dbReference type="ARBA" id="ARBA00022519"/>
    </source>
</evidence>
<dbReference type="InterPro" id="IPR035906">
    <property type="entry name" value="MetI-like_sf"/>
</dbReference>
<evidence type="ECO:0000256" key="7">
    <source>
        <dbReference type="ARBA" id="ARBA00023136"/>
    </source>
</evidence>
<proteinExistence type="inferred from homology"/>
<keyword evidence="3" id="KW-1003">Cell membrane</keyword>
<feature type="transmembrane region" description="Helical" evidence="8">
    <location>
        <begin position="486"/>
        <end position="503"/>
    </location>
</feature>
<evidence type="ECO:0000259" key="9">
    <source>
        <dbReference type="PROSITE" id="PS50928"/>
    </source>
</evidence>
<evidence type="ECO:0000313" key="11">
    <source>
        <dbReference type="Proteomes" id="UP001055460"/>
    </source>
</evidence>
<evidence type="ECO:0000313" key="10">
    <source>
        <dbReference type="EMBL" id="USJ28525.1"/>
    </source>
</evidence>
<reference evidence="10" key="1">
    <citation type="submission" date="2022-06" db="EMBL/GenBank/DDBJ databases">
        <title>Physiological and biochemical characterization and genomic elucidation of a strain of the genus Ensifer adhaerens M8 that combines arsenic oxidation and chromium reduction.</title>
        <authorList>
            <person name="Li X."/>
            <person name="Yu c."/>
        </authorList>
    </citation>
    <scope>NUCLEOTIDE SEQUENCE</scope>
    <source>
        <strain evidence="10">M8</strain>
        <plasmid evidence="10">pC</plasmid>
    </source>
</reference>
<feature type="transmembrane region" description="Helical" evidence="8">
    <location>
        <begin position="311"/>
        <end position="336"/>
    </location>
</feature>
<keyword evidence="2 8" id="KW-0813">Transport</keyword>
<keyword evidence="4" id="KW-0997">Cell inner membrane</keyword>
<dbReference type="SUPFAM" id="SSF161098">
    <property type="entry name" value="MetI-like"/>
    <property type="match status" value="2"/>
</dbReference>
<dbReference type="InterPro" id="IPR000515">
    <property type="entry name" value="MetI-like"/>
</dbReference>
<evidence type="ECO:0000256" key="5">
    <source>
        <dbReference type="ARBA" id="ARBA00022692"/>
    </source>
</evidence>
<feature type="domain" description="ABC transmembrane type-1" evidence="9">
    <location>
        <begin position="367"/>
        <end position="554"/>
    </location>
</feature>
<feature type="transmembrane region" description="Helical" evidence="8">
    <location>
        <begin position="366"/>
        <end position="392"/>
    </location>
</feature>
<dbReference type="Gene3D" id="1.10.3720.10">
    <property type="entry name" value="MetI-like"/>
    <property type="match status" value="2"/>
</dbReference>
<dbReference type="Proteomes" id="UP001055460">
    <property type="component" value="Plasmid pC"/>
</dbReference>
<dbReference type="GO" id="GO:0055085">
    <property type="term" value="P:transmembrane transport"/>
    <property type="evidence" value="ECO:0007669"/>
    <property type="project" value="InterPro"/>
</dbReference>
<sequence length="565" mass="60117">MAMKLVVRTSINRLIGEPVKLITLLGVLVALFGLVVYPLALLVKFSATDTGGAPSIAPLVSAFTYPGMARAALNSVSLTVWVALWANVIALPLAWLVARTDMPGKMMIRIGVALAFVIPSFITVISWIFLAAPNAGYLNALAKSVLGIDFPLFNIVSFNGLIFIETAHLFPLIFFTVSTALTNVDPSHEQAARILGAGRIRVLATITLPMVAPAVMAGTILVMLDALSAFGAPAAIGTMANFSLLTTKIYQLLSFPPRLDLAAATALPIVLATCLFLWLQRYVTGGNKYTSLTGKATAAQPVTLGKWRTPAFLLAFAIIFVTALLPTAALVVLSLLKGFGLDLAMENMTFRNFTIVANPSRSSFDAILHSLGLAVVCAGICVLLGVICAWLVERTNFPGRGAVSGIIMLTYGFPSIAFAVAIMLGYIDLFYGTFTILAIAYVAKNLPVSFVMFRSSFKQLSPDMEEVARVVGAGWLRSMLQVTLPLLKASAWAAGLLVFAVALRELSMSAILVQPHTEVMATSVLEFLETGAVELSAAMAVIIVLCSVASLLVLRLIAGRGRMEV</sequence>
<feature type="transmembrane region" description="Helical" evidence="8">
    <location>
        <begin position="433"/>
        <end position="453"/>
    </location>
</feature>
<dbReference type="CDD" id="cd06261">
    <property type="entry name" value="TM_PBP2"/>
    <property type="match status" value="2"/>
</dbReference>
<dbReference type="RefSeq" id="WP_252161593.1">
    <property type="nucleotide sequence ID" value="NZ_CP098810.1"/>
</dbReference>
<comment type="similarity">
    <text evidence="8">Belongs to the binding-protein-dependent transport system permease family.</text>
</comment>
<keyword evidence="6 8" id="KW-1133">Transmembrane helix</keyword>
<evidence type="ECO:0000256" key="3">
    <source>
        <dbReference type="ARBA" id="ARBA00022475"/>
    </source>
</evidence>
<dbReference type="AlphaFoldDB" id="A0A9Q9DEM0"/>
<feature type="transmembrane region" description="Helical" evidence="8">
    <location>
        <begin position="21"/>
        <end position="40"/>
    </location>
</feature>
<protein>
    <submittedName>
        <fullName evidence="10">Iron ABC transporter permease</fullName>
    </submittedName>
</protein>